<proteinExistence type="predicted"/>
<protein>
    <submittedName>
        <fullName evidence="1">Uncharacterized protein</fullName>
    </submittedName>
</protein>
<organism evidence="1 2">
    <name type="scientific">Prescottella equi ATCC 33707</name>
    <dbReference type="NCBI Taxonomy" id="525370"/>
    <lineage>
        <taxon>Bacteria</taxon>
        <taxon>Bacillati</taxon>
        <taxon>Actinomycetota</taxon>
        <taxon>Actinomycetes</taxon>
        <taxon>Mycobacteriales</taxon>
        <taxon>Nocardiaceae</taxon>
        <taxon>Prescottella</taxon>
    </lineage>
</organism>
<evidence type="ECO:0000313" key="1">
    <source>
        <dbReference type="EMBL" id="EGD23806.1"/>
    </source>
</evidence>
<dbReference type="AlphaFoldDB" id="E9T260"/>
<dbReference type="HOGENOM" id="CLU_914920_0_0_11"/>
<comment type="caution">
    <text evidence="1">The sequence shown here is derived from an EMBL/GenBank/DDBJ whole genome shotgun (WGS) entry which is preliminary data.</text>
</comment>
<name>E9T260_RHOHA</name>
<sequence>MPDAPAGATVAASCTAVPVAAESGTLSVIEVTVSGTAIRTVASGPAPALRAALSELRGLQRVGAHCTPRNEAFASCVLKFLSLLKLPAAPLVRILGWMTPDSPATIVTSIAGSRNQESPLPLLLPSMFFFSLGATMPPSLLVLVNAPLPITSLLPEIRRIVPLASAVPLSLTRMTLGATPLRFAEEPGTITALTKVAFDGISKSFFSLDRFVVLAPESESGNDCAFVCIRNVKVSPGATVSGAATVTDAAGVLVTLIVADARHVVVKSTVVVAAVAGWATKNDPAINADPVNATVQRLRNEELI</sequence>
<reference evidence="1" key="1">
    <citation type="submission" date="2011-01" db="EMBL/GenBank/DDBJ databases">
        <authorList>
            <person name="Muzny D."/>
            <person name="Qin X."/>
            <person name="Buhay C."/>
            <person name="Dugan-Rocha S."/>
            <person name="Ding Y."/>
            <person name="Chen G."/>
            <person name="Hawes A."/>
            <person name="Holder M."/>
            <person name="Jhangiani S."/>
            <person name="Johnson A."/>
            <person name="Khan Z."/>
            <person name="Li Z."/>
            <person name="Liu W."/>
            <person name="Liu X."/>
            <person name="Perez L."/>
            <person name="Shen H."/>
            <person name="Wang Q."/>
            <person name="Watt J."/>
            <person name="Xi L."/>
            <person name="Xin Y."/>
            <person name="Zhou J."/>
            <person name="Deng J."/>
            <person name="Jiang H."/>
            <person name="Liu Y."/>
            <person name="Qu J."/>
            <person name="Song X.-Z."/>
            <person name="Zhang L."/>
            <person name="Villasana D."/>
            <person name="Johnson A."/>
            <person name="Liu J."/>
            <person name="Liyanage D."/>
            <person name="Lorensuhewa L."/>
            <person name="Robinson T."/>
            <person name="Song A."/>
            <person name="Song B.-B."/>
            <person name="Dinh H."/>
            <person name="Thornton R."/>
            <person name="Coyle M."/>
            <person name="Francisco L."/>
            <person name="Jackson L."/>
            <person name="Javaid M."/>
            <person name="Korchina V."/>
            <person name="Kovar C."/>
            <person name="Mata R."/>
            <person name="Mathew T."/>
            <person name="Ngo R."/>
            <person name="Nguyen L."/>
            <person name="Nguyen N."/>
            <person name="Okwuonu G."/>
            <person name="Ongeri F."/>
            <person name="Pham C."/>
            <person name="Simmons D."/>
            <person name="Wilczek-Boney K."/>
            <person name="Hale W."/>
            <person name="Jakkamsetti A."/>
            <person name="Pham P."/>
            <person name="Ruth R."/>
            <person name="San Lucas F."/>
            <person name="Warren J."/>
            <person name="Zhang J."/>
            <person name="Zhao Z."/>
            <person name="Zhou C."/>
            <person name="Zhu D."/>
            <person name="Lee S."/>
            <person name="Bess C."/>
            <person name="Blankenburg K."/>
            <person name="Forbes L."/>
            <person name="Fu Q."/>
            <person name="Gubbala S."/>
            <person name="Hirani K."/>
            <person name="Jayaseelan J.C."/>
            <person name="Lara F."/>
            <person name="Munidasa M."/>
            <person name="Palculict T."/>
            <person name="Patil S."/>
            <person name="Pu L.-L."/>
            <person name="Saada N."/>
            <person name="Tang L."/>
            <person name="Weissenberger G."/>
            <person name="Zhu Y."/>
            <person name="Hemphill L."/>
            <person name="Shang Y."/>
            <person name="Youmans B."/>
            <person name="Ayvaz T."/>
            <person name="Ross M."/>
            <person name="Santibanez J."/>
            <person name="Aqrawi P."/>
            <person name="Gross S."/>
            <person name="Joshi V."/>
            <person name="Fowler G."/>
            <person name="Nazareth L."/>
            <person name="Reid J."/>
            <person name="Worley K."/>
            <person name="Petrosino J."/>
            <person name="Highlander S."/>
            <person name="Gibbs R."/>
        </authorList>
    </citation>
    <scope>NUCLEOTIDE SEQUENCE [LARGE SCALE GENOMIC DNA]</scope>
    <source>
        <strain evidence="1">ATCC 33707</strain>
    </source>
</reference>
<dbReference type="Proteomes" id="UP000004245">
    <property type="component" value="Unassembled WGS sequence"/>
</dbReference>
<accession>E9T260</accession>
<gene>
    <name evidence="1" type="ORF">HMPREF0724_12637</name>
</gene>
<keyword evidence="2" id="KW-1185">Reference proteome</keyword>
<dbReference type="EMBL" id="ADNW02000011">
    <property type="protein sequence ID" value="EGD23806.1"/>
    <property type="molecule type" value="Genomic_DNA"/>
</dbReference>
<evidence type="ECO:0000313" key="2">
    <source>
        <dbReference type="Proteomes" id="UP000004245"/>
    </source>
</evidence>